<dbReference type="GO" id="GO:0016788">
    <property type="term" value="F:hydrolase activity, acting on ester bonds"/>
    <property type="evidence" value="ECO:0007669"/>
    <property type="project" value="InterPro"/>
</dbReference>
<dbReference type="EMBL" id="KR534323">
    <property type="protein sequence ID" value="AKO60977.1"/>
    <property type="molecule type" value="Genomic_DNA"/>
</dbReference>
<keyword evidence="2" id="KW-0255">Endonuclease</keyword>
<reference evidence="2 3" key="1">
    <citation type="submission" date="2015-05" db="EMBL/GenBank/DDBJ databases">
        <authorList>
            <person name="Wang D.B."/>
            <person name="Wang M."/>
        </authorList>
    </citation>
    <scope>NUCLEOTIDE SEQUENCE [LARGE SCALE GENOMIC DNA]</scope>
</reference>
<dbReference type="InterPro" id="IPR044925">
    <property type="entry name" value="His-Me_finger_sf"/>
</dbReference>
<dbReference type="SMART" id="SM00507">
    <property type="entry name" value="HNHc"/>
    <property type="match status" value="1"/>
</dbReference>
<dbReference type="OrthoDB" id="21336at10239"/>
<keyword evidence="3" id="KW-1185">Reference proteome</keyword>
<feature type="domain" description="HNH nuclease" evidence="1">
    <location>
        <begin position="66"/>
        <end position="114"/>
    </location>
</feature>
<sequence>MKDTEQWKDVVGFEGFYEVSSFGRVRGKDRVVIDKRGRKLRIKSKVIAQELHKTKSYRVRLTVVGVKYSKSVHRLVAEAFIPNPENKPEVNHIDGIRLNNNLYNLEWCTREENMIHAVDTGLINNPFGKEARHSKFVTYIYKDGLLVGKSYGHKELEKLGFDYRNVHACFTGKQKSHRGHTFTREEK</sequence>
<dbReference type="GeneID" id="26796571"/>
<dbReference type="InterPro" id="IPR003615">
    <property type="entry name" value="HNH_nuc"/>
</dbReference>
<dbReference type="Pfam" id="PF07463">
    <property type="entry name" value="NUMOD4"/>
    <property type="match status" value="1"/>
</dbReference>
<name>A0A0H4INT9_9CAUD</name>
<dbReference type="InterPro" id="IPR010902">
    <property type="entry name" value="NUMOD4"/>
</dbReference>
<organism evidence="2 3">
    <name type="scientific">Pseudoalteromonas phage H101</name>
    <dbReference type="NCBI Taxonomy" id="1654919"/>
    <lineage>
        <taxon>Viruses</taxon>
        <taxon>Duplodnaviria</taxon>
        <taxon>Heunggongvirae</taxon>
        <taxon>Uroviricota</taxon>
        <taxon>Caudoviricetes</taxon>
        <taxon>Shandongvirus</taxon>
        <taxon>Shandongvirus H101</taxon>
    </lineage>
</organism>
<dbReference type="Proteomes" id="UP000202763">
    <property type="component" value="Segment"/>
</dbReference>
<evidence type="ECO:0000313" key="3">
    <source>
        <dbReference type="Proteomes" id="UP000202763"/>
    </source>
</evidence>
<keyword evidence="2" id="KW-0540">Nuclease</keyword>
<accession>A0A0H4INT9</accession>
<dbReference type="SUPFAM" id="SSF54060">
    <property type="entry name" value="His-Me finger endonucleases"/>
    <property type="match status" value="1"/>
</dbReference>
<keyword evidence="2" id="KW-0378">Hydrolase</keyword>
<dbReference type="KEGG" id="vg:26796571"/>
<dbReference type="GO" id="GO:0004519">
    <property type="term" value="F:endonuclease activity"/>
    <property type="evidence" value="ECO:0007669"/>
    <property type="project" value="UniProtKB-KW"/>
</dbReference>
<evidence type="ECO:0000313" key="2">
    <source>
        <dbReference type="EMBL" id="AKO60977.1"/>
    </source>
</evidence>
<evidence type="ECO:0000259" key="1">
    <source>
        <dbReference type="SMART" id="SM00507"/>
    </source>
</evidence>
<dbReference type="Gene3D" id="3.90.75.20">
    <property type="match status" value="1"/>
</dbReference>
<proteinExistence type="predicted"/>
<dbReference type="RefSeq" id="YP_009225510.1">
    <property type="nucleotide sequence ID" value="NC_029094.1"/>
</dbReference>
<dbReference type="Pfam" id="PF13392">
    <property type="entry name" value="HNH_3"/>
    <property type="match status" value="1"/>
</dbReference>
<protein>
    <submittedName>
        <fullName evidence="2">HNH homing endonuclease</fullName>
    </submittedName>
</protein>